<dbReference type="PROSITE" id="PS01058">
    <property type="entry name" value="SAICAR_SYNTHETASE_2"/>
    <property type="match status" value="1"/>
</dbReference>
<organism evidence="12 13">
    <name type="scientific">Ostreococcus tauri</name>
    <name type="common">Marine green alga</name>
    <dbReference type="NCBI Taxonomy" id="70448"/>
    <lineage>
        <taxon>Eukaryota</taxon>
        <taxon>Viridiplantae</taxon>
        <taxon>Chlorophyta</taxon>
        <taxon>Mamiellophyceae</taxon>
        <taxon>Mamiellales</taxon>
        <taxon>Bathycoccaceae</taxon>
        <taxon>Ostreococcus</taxon>
    </lineage>
</organism>
<evidence type="ECO:0000256" key="7">
    <source>
        <dbReference type="ARBA" id="ARBA00022840"/>
    </source>
</evidence>
<dbReference type="PANTHER" id="PTHR43700">
    <property type="entry name" value="PHOSPHORIBOSYLAMINOIMIDAZOLE-SUCCINOCARBOXAMIDE SYNTHASE"/>
    <property type="match status" value="1"/>
</dbReference>
<dbReference type="FunFam" id="3.30.470.20:FF:000015">
    <property type="entry name" value="Phosphoribosylaminoimidazole-succinocarboxamide synthase"/>
    <property type="match status" value="1"/>
</dbReference>
<evidence type="ECO:0000256" key="4">
    <source>
        <dbReference type="ARBA" id="ARBA00022598"/>
    </source>
</evidence>
<dbReference type="SUPFAM" id="SSF56104">
    <property type="entry name" value="SAICAR synthase-like"/>
    <property type="match status" value="1"/>
</dbReference>
<keyword evidence="4" id="KW-0436">Ligase</keyword>
<keyword evidence="5" id="KW-0547">Nucleotide-binding</keyword>
<dbReference type="PANTHER" id="PTHR43700:SF1">
    <property type="entry name" value="PHOSPHORIBOSYLAMINOIMIDAZOLE-SUCCINOCARBOXAMIDE SYNTHASE"/>
    <property type="match status" value="1"/>
</dbReference>
<protein>
    <recommendedName>
        <fullName evidence="10">Phosphoribosylaminoimidazole-succinocarboxamide synthase, chloroplastic</fullName>
        <ecNumber evidence="3">6.3.2.6</ecNumber>
    </recommendedName>
    <alternativeName>
        <fullName evidence="8">SAICAR synthetase</fullName>
    </alternativeName>
</protein>
<dbReference type="GO" id="GO:0006189">
    <property type="term" value="P:'de novo' IMP biosynthetic process"/>
    <property type="evidence" value="ECO:0007669"/>
    <property type="project" value="UniProtKB-UniPathway"/>
</dbReference>
<feature type="domain" description="SAICAR synthetase/ADE2 N-terminal" evidence="11">
    <location>
        <begin position="75"/>
        <end position="321"/>
    </location>
</feature>
<dbReference type="GO" id="GO:0005524">
    <property type="term" value="F:ATP binding"/>
    <property type="evidence" value="ECO:0007669"/>
    <property type="project" value="UniProtKB-KW"/>
</dbReference>
<dbReference type="RefSeq" id="XP_003082851.2">
    <property type="nucleotide sequence ID" value="XM_003082803.2"/>
</dbReference>
<dbReference type="GO" id="GO:0004639">
    <property type="term" value="F:phosphoribosylaminoimidazolesuccinocarboxamide synthase activity"/>
    <property type="evidence" value="ECO:0007669"/>
    <property type="project" value="UniProtKB-EC"/>
</dbReference>
<keyword evidence="13" id="KW-1185">Reference proteome</keyword>
<evidence type="ECO:0000256" key="10">
    <source>
        <dbReference type="ARBA" id="ARBA00073447"/>
    </source>
</evidence>
<name>A0A096PBL5_OSTTA</name>
<dbReference type="Pfam" id="PF01259">
    <property type="entry name" value="SAICAR_synt"/>
    <property type="match status" value="1"/>
</dbReference>
<evidence type="ECO:0000256" key="8">
    <source>
        <dbReference type="ARBA" id="ARBA00030409"/>
    </source>
</evidence>
<evidence type="ECO:0000256" key="6">
    <source>
        <dbReference type="ARBA" id="ARBA00022755"/>
    </source>
</evidence>
<dbReference type="UniPathway" id="UPA00074">
    <property type="reaction ID" value="UER00131"/>
</dbReference>
<dbReference type="OrthoDB" id="9991235at2759"/>
<dbReference type="STRING" id="70448.A0A096PBL5"/>
<evidence type="ECO:0000256" key="1">
    <source>
        <dbReference type="ARBA" id="ARBA00004672"/>
    </source>
</evidence>
<reference evidence="13" key="1">
    <citation type="journal article" date="2006" name="Proc. Natl. Acad. Sci. U.S.A.">
        <title>Genome analysis of the smallest free-living eukaryote Ostreococcus tauri unveils many unique features.</title>
        <authorList>
            <person name="Derelle E."/>
            <person name="Ferraz C."/>
            <person name="Rombauts S."/>
            <person name="Rouze P."/>
            <person name="Worden A.Z."/>
            <person name="Robbens S."/>
            <person name="Partensky F."/>
            <person name="Degroeve S."/>
            <person name="Echeynie S."/>
            <person name="Cooke R."/>
            <person name="Saeys Y."/>
            <person name="Wuyts J."/>
            <person name="Jabbari K."/>
            <person name="Bowler C."/>
            <person name="Panaud O."/>
            <person name="Piegu B."/>
            <person name="Ball S.G."/>
            <person name="Ral J.-P."/>
            <person name="Bouget F.-Y."/>
            <person name="Piganeau G."/>
            <person name="De Baets B."/>
            <person name="Picard A."/>
            <person name="Delseny M."/>
            <person name="Demaille J."/>
            <person name="Van de Peer Y."/>
            <person name="Moreau H."/>
        </authorList>
    </citation>
    <scope>NUCLEOTIDE SEQUENCE [LARGE SCALE GENOMIC DNA]</scope>
    <source>
        <strain evidence="13">OTTH 0595 / CCAP 157/2 / RCC745</strain>
    </source>
</reference>
<dbReference type="HAMAP" id="MF_00137">
    <property type="entry name" value="SAICAR_synth"/>
    <property type="match status" value="1"/>
</dbReference>
<accession>A0A096PBL5</accession>
<dbReference type="InterPro" id="IPR028923">
    <property type="entry name" value="SAICAR_synt/ADE2_N"/>
</dbReference>
<dbReference type="Gene3D" id="3.30.470.20">
    <property type="entry name" value="ATP-grasp fold, B domain"/>
    <property type="match status" value="1"/>
</dbReference>
<comment type="pathway">
    <text evidence="1">Purine metabolism; IMP biosynthesis via de novo pathway; 5-amino-1-(5-phospho-D-ribosyl)imidazole-4-carboxamide from 5-amino-1-(5-phospho-D-ribosyl)imidazole-4-carboxylate: step 1/2.</text>
</comment>
<reference evidence="12 13" key="2">
    <citation type="journal article" date="2014" name="BMC Genomics">
        <title>An improved genome of the model marine alga Ostreococcus tauri unfolds by assessing Illumina de novo assemblies.</title>
        <authorList>
            <person name="Blanc-Mathieu R."/>
            <person name="Verhelst B."/>
            <person name="Derelle E."/>
            <person name="Rombauts S."/>
            <person name="Bouget F.Y."/>
            <person name="Carre I."/>
            <person name="Chateau A."/>
            <person name="Eyre-Walker A."/>
            <person name="Grimsley N."/>
            <person name="Moreau H."/>
            <person name="Piegu B."/>
            <person name="Rivals E."/>
            <person name="Schackwitz W."/>
            <person name="Van de Peer Y."/>
            <person name="Piganeau G."/>
        </authorList>
    </citation>
    <scope>NUCLEOTIDE SEQUENCE [LARGE SCALE GENOMIC DNA]</scope>
    <source>
        <strain evidence="13">OTTH 0595 / CCAP 157/2 / RCC745</strain>
    </source>
</reference>
<gene>
    <name evidence="12" type="ORF">OT_ostta14g00500</name>
</gene>
<comment type="caution">
    <text evidence="12">The sequence shown here is derived from an EMBL/GenBank/DDBJ whole genome shotgun (WGS) entry which is preliminary data.</text>
</comment>
<proteinExistence type="inferred from homology"/>
<dbReference type="EC" id="6.3.2.6" evidence="3"/>
<evidence type="ECO:0000313" key="12">
    <source>
        <dbReference type="EMBL" id="CEG01979.1"/>
    </source>
</evidence>
<evidence type="ECO:0000256" key="9">
    <source>
        <dbReference type="ARBA" id="ARBA00048475"/>
    </source>
</evidence>
<keyword evidence="7" id="KW-0067">ATP-binding</keyword>
<keyword evidence="6" id="KW-0658">Purine biosynthesis</keyword>
<evidence type="ECO:0000256" key="5">
    <source>
        <dbReference type="ARBA" id="ARBA00022741"/>
    </source>
</evidence>
<dbReference type="AlphaFoldDB" id="A0A096PBL5"/>
<dbReference type="InParanoid" id="A0A096PBL5"/>
<dbReference type="NCBIfam" id="NF009251">
    <property type="entry name" value="PRK12607.1"/>
    <property type="match status" value="1"/>
</dbReference>
<evidence type="ECO:0000256" key="3">
    <source>
        <dbReference type="ARBA" id="ARBA00012217"/>
    </source>
</evidence>
<dbReference type="GO" id="GO:0005737">
    <property type="term" value="C:cytoplasm"/>
    <property type="evidence" value="ECO:0007669"/>
    <property type="project" value="TreeGrafter"/>
</dbReference>
<dbReference type="GeneID" id="9837575"/>
<evidence type="ECO:0000256" key="2">
    <source>
        <dbReference type="ARBA" id="ARBA00010190"/>
    </source>
</evidence>
<dbReference type="FunCoup" id="A0A096PBL5">
    <property type="interactions" value="866"/>
</dbReference>
<sequence length="370" mass="41460">MSQIASLAAGVVVDARMSSKSSRLRVSLSRSSPHRGRRARVAVAATPNDALRRSQAMEAMASCVTSSDLGVGEKYAGKVRDTYVSGDTMIAVTTDRQSAFDRHLAFIPFKGAVLNQTSQWWFRQTADIVPNAVLATPDPNVTVMRRCEVFPIEFVVRGYLTGSTSTSLWTHYKKGGRNYCGNELADGMVKNQKLPMNIVTPTTKEKEHDRPISLEDIVKEGWMKQEDLDYCVAKTLEVFEYAQGIAATRGLILVDTKYEFGRDSDGTIRLIDEINTPDSSRYWLNDSYAERHAAGKEPDMIDKEFLRLWFAERCDPYKDEVLPEAPADLVAELSSRYVKLYEMITGETFEVPPTSVDVNERMRNSLKGVL</sequence>
<comment type="similarity">
    <text evidence="2">Belongs to the SAICAR synthetase family.</text>
</comment>
<dbReference type="PROSITE" id="PS01057">
    <property type="entry name" value="SAICAR_SYNTHETASE_1"/>
    <property type="match status" value="1"/>
</dbReference>
<evidence type="ECO:0000259" key="11">
    <source>
        <dbReference type="Pfam" id="PF01259"/>
    </source>
</evidence>
<dbReference type="KEGG" id="ota:OT_ostta14g00500"/>
<dbReference type="Proteomes" id="UP000009170">
    <property type="component" value="Unassembled WGS sequence"/>
</dbReference>
<dbReference type="FunFam" id="3.30.200.20:FF:000199">
    <property type="entry name" value="Phosphoribosylaminoimidazole-succinocarboxamide synthase"/>
    <property type="match status" value="1"/>
</dbReference>
<dbReference type="CDD" id="cd01414">
    <property type="entry name" value="SAICAR_synt_Sc"/>
    <property type="match status" value="1"/>
</dbReference>
<dbReference type="Gene3D" id="3.30.200.20">
    <property type="entry name" value="Phosphorylase Kinase, domain 1"/>
    <property type="match status" value="1"/>
</dbReference>
<dbReference type="InterPro" id="IPR018236">
    <property type="entry name" value="SAICAR_synthetase_CS"/>
</dbReference>
<dbReference type="EMBL" id="CAID01000014">
    <property type="protein sequence ID" value="CEG01979.1"/>
    <property type="molecule type" value="Genomic_DNA"/>
</dbReference>
<comment type="catalytic activity">
    <reaction evidence="9">
        <text>5-amino-1-(5-phospho-D-ribosyl)imidazole-4-carboxylate + L-aspartate + ATP = (2S)-2-[5-amino-1-(5-phospho-beta-D-ribosyl)imidazole-4-carboxamido]succinate + ADP + phosphate + 2 H(+)</text>
        <dbReference type="Rhea" id="RHEA:22628"/>
        <dbReference type="ChEBI" id="CHEBI:15378"/>
        <dbReference type="ChEBI" id="CHEBI:29991"/>
        <dbReference type="ChEBI" id="CHEBI:30616"/>
        <dbReference type="ChEBI" id="CHEBI:43474"/>
        <dbReference type="ChEBI" id="CHEBI:58443"/>
        <dbReference type="ChEBI" id="CHEBI:77657"/>
        <dbReference type="ChEBI" id="CHEBI:456216"/>
        <dbReference type="EC" id="6.3.2.6"/>
    </reaction>
</comment>
<evidence type="ECO:0000313" key="13">
    <source>
        <dbReference type="Proteomes" id="UP000009170"/>
    </source>
</evidence>